<name>A0A803QRU8_CANSA</name>
<accession>A0A803QRU8</accession>
<organism evidence="1 2">
    <name type="scientific">Cannabis sativa</name>
    <name type="common">Hemp</name>
    <name type="synonym">Marijuana</name>
    <dbReference type="NCBI Taxonomy" id="3483"/>
    <lineage>
        <taxon>Eukaryota</taxon>
        <taxon>Viridiplantae</taxon>
        <taxon>Streptophyta</taxon>
        <taxon>Embryophyta</taxon>
        <taxon>Tracheophyta</taxon>
        <taxon>Spermatophyta</taxon>
        <taxon>Magnoliopsida</taxon>
        <taxon>eudicotyledons</taxon>
        <taxon>Gunneridae</taxon>
        <taxon>Pentapetalae</taxon>
        <taxon>rosids</taxon>
        <taxon>fabids</taxon>
        <taxon>Rosales</taxon>
        <taxon>Cannabaceae</taxon>
        <taxon>Cannabis</taxon>
    </lineage>
</organism>
<dbReference type="AlphaFoldDB" id="A0A803QRU8"/>
<dbReference type="Gramene" id="evm.model.ctgX2.15">
    <property type="protein sequence ID" value="cds.evm.model.ctgX2.15"/>
    <property type="gene ID" value="evm.TU.ctgX2.15"/>
</dbReference>
<protein>
    <submittedName>
        <fullName evidence="1">Uncharacterized protein</fullName>
    </submittedName>
</protein>
<dbReference type="EnsemblPlants" id="evm.model.ctgX2.15">
    <property type="protein sequence ID" value="cds.evm.model.ctgX2.15"/>
    <property type="gene ID" value="evm.TU.ctgX2.15"/>
</dbReference>
<evidence type="ECO:0000313" key="2">
    <source>
        <dbReference type="Proteomes" id="UP000596661"/>
    </source>
</evidence>
<dbReference type="Proteomes" id="UP000596661">
    <property type="component" value="Unassembled WGS sequence"/>
</dbReference>
<reference evidence="1" key="1">
    <citation type="submission" date="2021-03" db="UniProtKB">
        <authorList>
            <consortium name="EnsemblPlants"/>
        </authorList>
    </citation>
    <scope>IDENTIFICATION</scope>
</reference>
<evidence type="ECO:0000313" key="1">
    <source>
        <dbReference type="EnsemblPlants" id="cds.evm.model.ctgX2.15"/>
    </source>
</evidence>
<sequence length="85" mass="9028">SKPQFSVPSAVPCLESRVQVGFGSKSEVWVGAQCGSGGIKSNLESWVLVRLQVLQVQFQSSSQVNLGLGSNFEVLRVELGPPLGL</sequence>
<keyword evidence="2" id="KW-1185">Reference proteome</keyword>
<proteinExistence type="predicted"/>